<keyword evidence="3" id="KW-1185">Reference proteome</keyword>
<feature type="region of interest" description="Disordered" evidence="1">
    <location>
        <begin position="1"/>
        <end position="32"/>
    </location>
</feature>
<accession>A0AAV2EFU7</accession>
<evidence type="ECO:0000256" key="1">
    <source>
        <dbReference type="SAM" id="MobiDB-lite"/>
    </source>
</evidence>
<protein>
    <submittedName>
        <fullName evidence="2">Uncharacterized protein</fullName>
    </submittedName>
</protein>
<sequence length="91" mass="9796">MAVPSLSSIFRGGHHRPAAENNHHPPAAPPPSNYVCEGDVCYLRKESQGSSQSQSQSRKSSAGKGKPPKEPAVVCFSMFPRRIRLGKAPTL</sequence>
<dbReference type="Proteomes" id="UP001497516">
    <property type="component" value="Chromosome 4"/>
</dbReference>
<dbReference type="EMBL" id="OZ034817">
    <property type="protein sequence ID" value="CAL1384614.1"/>
    <property type="molecule type" value="Genomic_DNA"/>
</dbReference>
<feature type="compositionally biased region" description="Low complexity" evidence="1">
    <location>
        <begin position="48"/>
        <end position="65"/>
    </location>
</feature>
<feature type="region of interest" description="Disordered" evidence="1">
    <location>
        <begin position="45"/>
        <end position="75"/>
    </location>
</feature>
<evidence type="ECO:0000313" key="3">
    <source>
        <dbReference type="Proteomes" id="UP001497516"/>
    </source>
</evidence>
<name>A0AAV2EFU7_9ROSI</name>
<evidence type="ECO:0000313" key="2">
    <source>
        <dbReference type="EMBL" id="CAL1384614.1"/>
    </source>
</evidence>
<reference evidence="2 3" key="1">
    <citation type="submission" date="2024-04" db="EMBL/GenBank/DDBJ databases">
        <authorList>
            <person name="Fracassetti M."/>
        </authorList>
    </citation>
    <scope>NUCLEOTIDE SEQUENCE [LARGE SCALE GENOMIC DNA]</scope>
</reference>
<proteinExistence type="predicted"/>
<gene>
    <name evidence="2" type="ORF">LTRI10_LOCUS25804</name>
</gene>
<organism evidence="2 3">
    <name type="scientific">Linum trigynum</name>
    <dbReference type="NCBI Taxonomy" id="586398"/>
    <lineage>
        <taxon>Eukaryota</taxon>
        <taxon>Viridiplantae</taxon>
        <taxon>Streptophyta</taxon>
        <taxon>Embryophyta</taxon>
        <taxon>Tracheophyta</taxon>
        <taxon>Spermatophyta</taxon>
        <taxon>Magnoliopsida</taxon>
        <taxon>eudicotyledons</taxon>
        <taxon>Gunneridae</taxon>
        <taxon>Pentapetalae</taxon>
        <taxon>rosids</taxon>
        <taxon>fabids</taxon>
        <taxon>Malpighiales</taxon>
        <taxon>Linaceae</taxon>
        <taxon>Linum</taxon>
    </lineage>
</organism>
<dbReference type="AlphaFoldDB" id="A0AAV2EFU7"/>